<dbReference type="SUPFAM" id="SSF110857">
    <property type="entry name" value="Gamma-glutamyl cyclotransferase-like"/>
    <property type="match status" value="1"/>
</dbReference>
<accession>A0A1E4TB01</accession>
<dbReference type="InterPro" id="IPR036568">
    <property type="entry name" value="GGCT-like_sf"/>
</dbReference>
<dbReference type="GO" id="GO:0016740">
    <property type="term" value="F:transferase activity"/>
    <property type="evidence" value="ECO:0007669"/>
    <property type="project" value="UniProtKB-KW"/>
</dbReference>
<evidence type="ECO:0000313" key="6">
    <source>
        <dbReference type="Proteomes" id="UP000095023"/>
    </source>
</evidence>
<dbReference type="OrthoDB" id="1044435at2759"/>
<dbReference type="InterPro" id="IPR045038">
    <property type="entry name" value="AIG2-like"/>
</dbReference>
<dbReference type="Proteomes" id="UP000095023">
    <property type="component" value="Unassembled WGS sequence"/>
</dbReference>
<dbReference type="CDD" id="cd06661">
    <property type="entry name" value="GGCT_like"/>
    <property type="match status" value="1"/>
</dbReference>
<reference evidence="6" key="1">
    <citation type="submission" date="2016-02" db="EMBL/GenBank/DDBJ databases">
        <title>Comparative genomics of biotechnologically important yeasts.</title>
        <authorList>
            <consortium name="DOE Joint Genome Institute"/>
            <person name="Riley R."/>
            <person name="Haridas S."/>
            <person name="Wolfe K.H."/>
            <person name="Lopes M.R."/>
            <person name="Hittinger C.T."/>
            <person name="Goker M."/>
            <person name="Salamov A."/>
            <person name="Wisecaver J."/>
            <person name="Long T.M."/>
            <person name="Aerts A.L."/>
            <person name="Barry K."/>
            <person name="Choi C."/>
            <person name="Clum A."/>
            <person name="Coughlan A.Y."/>
            <person name="Deshpande S."/>
            <person name="Douglass A.P."/>
            <person name="Hanson S.J."/>
            <person name="Klenk H.-P."/>
            <person name="Labutti K."/>
            <person name="Lapidus A."/>
            <person name="Lindquist E."/>
            <person name="Lipzen A."/>
            <person name="Meier-Kolthoff J.P."/>
            <person name="Ohm R.A."/>
            <person name="Otillar R.P."/>
            <person name="Pangilinan J."/>
            <person name="Peng Y."/>
            <person name="Rokas A."/>
            <person name="Rosa C.A."/>
            <person name="Scheuner C."/>
            <person name="Sibirny A.A."/>
            <person name="Slot J.C."/>
            <person name="Stielow J.B."/>
            <person name="Sun H."/>
            <person name="Kurtzman C.P."/>
            <person name="Blackwell M."/>
            <person name="Jeffries T.W."/>
            <person name="Grigoriev I.V."/>
        </authorList>
    </citation>
    <scope>NUCLEOTIDE SEQUENCE [LARGE SCALE GENOMIC DNA]</scope>
    <source>
        <strain evidence="6">NRRL Y-17796</strain>
    </source>
</reference>
<dbReference type="PANTHER" id="PTHR31544">
    <property type="entry name" value="AIG2-LIKE PROTEIN D"/>
    <property type="match status" value="1"/>
</dbReference>
<dbReference type="Gene3D" id="3.10.490.10">
    <property type="entry name" value="Gamma-glutamyl cyclotransferase-like"/>
    <property type="match status" value="1"/>
</dbReference>
<organism evidence="5 6">
    <name type="scientific">Tortispora caseinolytica NRRL Y-17796</name>
    <dbReference type="NCBI Taxonomy" id="767744"/>
    <lineage>
        <taxon>Eukaryota</taxon>
        <taxon>Fungi</taxon>
        <taxon>Dikarya</taxon>
        <taxon>Ascomycota</taxon>
        <taxon>Saccharomycotina</taxon>
        <taxon>Trigonopsidomycetes</taxon>
        <taxon>Trigonopsidales</taxon>
        <taxon>Trigonopsidaceae</taxon>
        <taxon>Tortispora</taxon>
    </lineage>
</organism>
<dbReference type="InterPro" id="IPR009288">
    <property type="entry name" value="AIG2-like_dom"/>
</dbReference>
<evidence type="ECO:0000256" key="3">
    <source>
        <dbReference type="ARBA" id="ARBA00030602"/>
    </source>
</evidence>
<dbReference type="EMBL" id="KV453843">
    <property type="protein sequence ID" value="ODV88930.1"/>
    <property type="molecule type" value="Genomic_DNA"/>
</dbReference>
<evidence type="ECO:0000256" key="1">
    <source>
        <dbReference type="ARBA" id="ARBA00008861"/>
    </source>
</evidence>
<evidence type="ECO:0000313" key="5">
    <source>
        <dbReference type="EMBL" id="ODV88930.1"/>
    </source>
</evidence>
<comment type="similarity">
    <text evidence="1">Belongs to the gamma-glutamylcyclotransferase family.</text>
</comment>
<dbReference type="InterPro" id="IPR013024">
    <property type="entry name" value="GGCT-like"/>
</dbReference>
<proteinExistence type="inferred from homology"/>
<keyword evidence="6" id="KW-1185">Reference proteome</keyword>
<dbReference type="PANTHER" id="PTHR31544:SF2">
    <property type="entry name" value="AIG2-LIKE PROTEIN D"/>
    <property type="match status" value="1"/>
</dbReference>
<gene>
    <name evidence="5" type="ORF">CANCADRAFT_3572</name>
</gene>
<name>A0A1E4TB01_9ASCO</name>
<dbReference type="AlphaFoldDB" id="A0A1E4TB01"/>
<protein>
    <recommendedName>
        <fullName evidence="3">Putative gamma-glutamylcyclotransferase</fullName>
    </recommendedName>
</protein>
<keyword evidence="2" id="KW-0808">Transferase</keyword>
<sequence>MTPEVLGRVTNGSTKPLDSIVVHPARLNDYSRRKLKGRDYPGITPSEGAYVDGTVAFNLTEEDVAKLDVFEGDEYKRVAVKVLDLHSQMLVDAWVYEWAAGSELLLDEEWDLSVFVKEKMKAWIAEEMEYLGEHDPRGARFWNPAVLQ</sequence>
<dbReference type="Pfam" id="PF06094">
    <property type="entry name" value="GGACT"/>
    <property type="match status" value="1"/>
</dbReference>
<evidence type="ECO:0000259" key="4">
    <source>
        <dbReference type="Pfam" id="PF06094"/>
    </source>
</evidence>
<feature type="domain" description="Gamma-glutamylcyclotransferase AIG2-like" evidence="4">
    <location>
        <begin position="20"/>
        <end position="111"/>
    </location>
</feature>
<evidence type="ECO:0000256" key="2">
    <source>
        <dbReference type="ARBA" id="ARBA00022679"/>
    </source>
</evidence>